<protein>
    <submittedName>
        <fullName evidence="3">Transposase</fullName>
    </submittedName>
</protein>
<dbReference type="AlphaFoldDB" id="A0A0M9DKK7"/>
<sequence>MKLQNPHDKFFKESFGDVEVAKDFLLHYCPKEVLQVLNLDTLTPQKDSFLTPELEESFSDLLFKVDICQREGYLYLLFEHKSYLDKGTILQLLRYMLDIWEAKRSKERVKKLPIIIPLLMYHGKKEWQLPTNLGELLDGYQALPDSIRAYVPNFNYLVYDFSQYDDNDIRGTVRNRILFTLFRDVQTKQGRALLEAILRAFHYLGELEDKQTAVGYIETMLRYIYEAGNDLTKEDMGKIIERLENHELKGSDLVMTLAEIWKNEGLQEGLQQGLHKGLRQGERNALSQMATVQLTQKFGELPEELKQAISQANVEVLNEIVANIFTISSLDDAKSYLS</sequence>
<dbReference type="InterPro" id="IPR010106">
    <property type="entry name" value="RpnA"/>
</dbReference>
<evidence type="ECO:0000259" key="2">
    <source>
        <dbReference type="Pfam" id="PF04754"/>
    </source>
</evidence>
<evidence type="ECO:0000256" key="1">
    <source>
        <dbReference type="ARBA" id="ARBA00009787"/>
    </source>
</evidence>
<organism evidence="3 4">
    <name type="scientific">Lysinibacillus macroides</name>
    <dbReference type="NCBI Taxonomy" id="33935"/>
    <lineage>
        <taxon>Bacteria</taxon>
        <taxon>Bacillati</taxon>
        <taxon>Bacillota</taxon>
        <taxon>Bacilli</taxon>
        <taxon>Bacillales</taxon>
        <taxon>Bacillaceae</taxon>
        <taxon>Lysinibacillus</taxon>
    </lineage>
</organism>
<comment type="caution">
    <text evidence="3">The sequence shown here is derived from an EMBL/GenBank/DDBJ whole genome shotgun (WGS) entry which is preliminary data.</text>
</comment>
<feature type="domain" description="Transposase (putative) YhgA-like" evidence="2">
    <location>
        <begin position="5"/>
        <end position="208"/>
    </location>
</feature>
<dbReference type="InterPro" id="IPR006842">
    <property type="entry name" value="Transposase_31"/>
</dbReference>
<dbReference type="STRING" id="33935.ADM90_08650"/>
<evidence type="ECO:0000313" key="4">
    <source>
        <dbReference type="Proteomes" id="UP000037977"/>
    </source>
</evidence>
<dbReference type="PATRIC" id="fig|33935.3.peg.1202"/>
<dbReference type="Proteomes" id="UP000037977">
    <property type="component" value="Unassembled WGS sequence"/>
</dbReference>
<dbReference type="NCBIfam" id="TIGR01784">
    <property type="entry name" value="T_den_put_tspse"/>
    <property type="match status" value="1"/>
</dbReference>
<proteinExistence type="inferred from homology"/>
<reference evidence="3 4" key="1">
    <citation type="submission" date="2015-07" db="EMBL/GenBank/DDBJ databases">
        <title>Genome sequencing project for genomic taxonomy and phylogenomics of Bacillus-like bacteria.</title>
        <authorList>
            <person name="Liu B."/>
            <person name="Wang J."/>
            <person name="Zhu Y."/>
            <person name="Liu G."/>
            <person name="Chen Q."/>
            <person name="Chen Z."/>
            <person name="Che J."/>
            <person name="Ge C."/>
            <person name="Shi H."/>
            <person name="Pan Z."/>
            <person name="Liu X."/>
        </authorList>
    </citation>
    <scope>NUCLEOTIDE SEQUENCE [LARGE SCALE GENOMIC DNA]</scope>
    <source>
        <strain evidence="3 4">DSM 54</strain>
    </source>
</reference>
<dbReference type="RefSeq" id="WP_053994568.1">
    <property type="nucleotide sequence ID" value="NZ_CP065643.1"/>
</dbReference>
<keyword evidence="4" id="KW-1185">Reference proteome</keyword>
<evidence type="ECO:0000313" key="3">
    <source>
        <dbReference type="EMBL" id="KOY83328.1"/>
    </source>
</evidence>
<dbReference type="PANTHER" id="PTHR34611">
    <property type="match status" value="1"/>
</dbReference>
<name>A0A0M9DKK7_9BACI</name>
<accession>A0A0M9DKK7</accession>
<dbReference type="GO" id="GO:0006310">
    <property type="term" value="P:DNA recombination"/>
    <property type="evidence" value="ECO:0007669"/>
    <property type="project" value="TreeGrafter"/>
</dbReference>
<dbReference type="GO" id="GO:1990238">
    <property type="term" value="F:double-stranded DNA endonuclease activity"/>
    <property type="evidence" value="ECO:0007669"/>
    <property type="project" value="TreeGrafter"/>
</dbReference>
<dbReference type="EMBL" id="LGCI01000005">
    <property type="protein sequence ID" value="KOY83328.1"/>
    <property type="molecule type" value="Genomic_DNA"/>
</dbReference>
<comment type="similarity">
    <text evidence="1">Belongs to the Rpn/YhgA-like nuclease family.</text>
</comment>
<dbReference type="PANTHER" id="PTHR34611:SF2">
    <property type="entry name" value="INACTIVE RECOMBINATION-PROMOTING NUCLEASE-LIKE PROTEIN RPNE-RELATED"/>
    <property type="match status" value="1"/>
</dbReference>
<dbReference type="InterPro" id="IPR051699">
    <property type="entry name" value="Rpn/YhgA-like_nuclease"/>
</dbReference>
<dbReference type="Pfam" id="PF04754">
    <property type="entry name" value="Transposase_31"/>
    <property type="match status" value="1"/>
</dbReference>
<gene>
    <name evidence="3" type="ORF">ADM90_08650</name>
</gene>